<dbReference type="InterPro" id="IPR001789">
    <property type="entry name" value="Sig_transdc_resp-reg_receiver"/>
</dbReference>
<keyword evidence="5" id="KW-1185">Reference proteome</keyword>
<sequence>MGWPNSLVAVAGSVAAMSPAVEIWRRGHAGGRCDDGLSTLVSDAQRIVKSSRRNSTSIGPVLVVEDEVLIRLMVTEELSFEGFDCHEAANGEEAIALIDAAPERFAVLVTDFHMPGSRDGVEVARHFRARHPGAPVIIITGRPDALAERYSVFPFDIVMHKPFTPSQLLASIRRLLGCGDADKPQP</sequence>
<dbReference type="PROSITE" id="PS50110">
    <property type="entry name" value="RESPONSE_REGULATORY"/>
    <property type="match status" value="1"/>
</dbReference>
<dbReference type="InterPro" id="IPR050595">
    <property type="entry name" value="Bact_response_regulator"/>
</dbReference>
<feature type="modified residue" description="4-aspartylphosphate" evidence="2">
    <location>
        <position position="111"/>
    </location>
</feature>
<evidence type="ECO:0000256" key="1">
    <source>
        <dbReference type="ARBA" id="ARBA00022553"/>
    </source>
</evidence>
<evidence type="ECO:0000256" key="2">
    <source>
        <dbReference type="PROSITE-ProRule" id="PRU00169"/>
    </source>
</evidence>
<evidence type="ECO:0000313" key="4">
    <source>
        <dbReference type="EMBL" id="SNB77199.1"/>
    </source>
</evidence>
<dbReference type="SMART" id="SM00448">
    <property type="entry name" value="REC"/>
    <property type="match status" value="1"/>
</dbReference>
<feature type="domain" description="Response regulatory" evidence="3">
    <location>
        <begin position="60"/>
        <end position="176"/>
    </location>
</feature>
<dbReference type="PANTHER" id="PTHR44591">
    <property type="entry name" value="STRESS RESPONSE REGULATOR PROTEIN 1"/>
    <property type="match status" value="1"/>
</dbReference>
<dbReference type="Pfam" id="PF00072">
    <property type="entry name" value="Response_reg"/>
    <property type="match status" value="1"/>
</dbReference>
<dbReference type="GO" id="GO:0000160">
    <property type="term" value="P:phosphorelay signal transduction system"/>
    <property type="evidence" value="ECO:0007669"/>
    <property type="project" value="InterPro"/>
</dbReference>
<accession>A0A212RWN6</accession>
<reference evidence="4 5" key="1">
    <citation type="submission" date="2017-06" db="EMBL/GenBank/DDBJ databases">
        <authorList>
            <person name="Kim H.J."/>
            <person name="Triplett B.A."/>
        </authorList>
    </citation>
    <scope>NUCLEOTIDE SEQUENCE [LARGE SCALE GENOMIC DNA]</scope>
    <source>
        <strain evidence="4 5">B29T1</strain>
    </source>
</reference>
<name>A0A212RWN6_9PROT</name>
<protein>
    <submittedName>
        <fullName evidence="4">Response regulator receiver domain-containing protein</fullName>
    </submittedName>
</protein>
<gene>
    <name evidence="4" type="ORF">SAMN07250955_11640</name>
</gene>
<dbReference type="PANTHER" id="PTHR44591:SF3">
    <property type="entry name" value="RESPONSE REGULATORY DOMAIN-CONTAINING PROTEIN"/>
    <property type="match status" value="1"/>
</dbReference>
<dbReference type="EMBL" id="FYEH01000016">
    <property type="protein sequence ID" value="SNB77199.1"/>
    <property type="molecule type" value="Genomic_DNA"/>
</dbReference>
<evidence type="ECO:0000313" key="5">
    <source>
        <dbReference type="Proteomes" id="UP000197065"/>
    </source>
</evidence>
<dbReference type="OrthoDB" id="8019678at2"/>
<organism evidence="4 5">
    <name type="scientific">Arboricoccus pini</name>
    <dbReference type="NCBI Taxonomy" id="1963835"/>
    <lineage>
        <taxon>Bacteria</taxon>
        <taxon>Pseudomonadati</taxon>
        <taxon>Pseudomonadota</taxon>
        <taxon>Alphaproteobacteria</taxon>
        <taxon>Geminicoccales</taxon>
        <taxon>Geminicoccaceae</taxon>
        <taxon>Arboricoccus</taxon>
    </lineage>
</organism>
<dbReference type="AlphaFoldDB" id="A0A212RWN6"/>
<dbReference type="Proteomes" id="UP000197065">
    <property type="component" value="Unassembled WGS sequence"/>
</dbReference>
<dbReference type="Gene3D" id="3.40.50.2300">
    <property type="match status" value="1"/>
</dbReference>
<keyword evidence="1 2" id="KW-0597">Phosphoprotein</keyword>
<evidence type="ECO:0000259" key="3">
    <source>
        <dbReference type="PROSITE" id="PS50110"/>
    </source>
</evidence>
<dbReference type="InterPro" id="IPR011006">
    <property type="entry name" value="CheY-like_superfamily"/>
</dbReference>
<dbReference type="CDD" id="cd00156">
    <property type="entry name" value="REC"/>
    <property type="match status" value="1"/>
</dbReference>
<dbReference type="SUPFAM" id="SSF52172">
    <property type="entry name" value="CheY-like"/>
    <property type="match status" value="1"/>
</dbReference>
<proteinExistence type="predicted"/>